<dbReference type="Proteomes" id="UP000006633">
    <property type="component" value="Chromosome"/>
</dbReference>
<protein>
    <submittedName>
        <fullName evidence="1">Uncharacterized protein</fullName>
    </submittedName>
</protein>
<evidence type="ECO:0000313" key="1">
    <source>
        <dbReference type="EMBL" id="ADH90710.1"/>
    </source>
</evidence>
<dbReference type="KEGG" id="sno:Snov_3436"/>
<dbReference type="HOGENOM" id="CLU_1244704_0_0_5"/>
<dbReference type="RefSeq" id="WP_013168211.1">
    <property type="nucleotide sequence ID" value="NC_014217.1"/>
</dbReference>
<keyword evidence="2" id="KW-1185">Reference proteome</keyword>
<dbReference type="OrthoDB" id="8479866at2"/>
<proteinExistence type="predicted"/>
<dbReference type="AlphaFoldDB" id="D7A9E8"/>
<name>D7A9E8_ANCN5</name>
<dbReference type="STRING" id="639283.Snov_3436"/>
<evidence type="ECO:0000313" key="2">
    <source>
        <dbReference type="Proteomes" id="UP000006633"/>
    </source>
</evidence>
<sequence length="222" mass="25426">MVNRMIIGSTERKFDNSRADILRFESRDPAFPLVVTYLTALFGFVGLLELYNPDEKGARPWAVTDVATFDGNLCNSRIIWSPHHVVEPMICNAWPRFVEFEVFKADPIPTGRKLMLGVLEKYLFNLGQSLITNFVEEYKHHLDSKYGKRSNWPPTWNFARAIRNAMAHGGQIRIDDGAVVNWHNASYSKADNGKLITDDVWPGDLLFLVKEMEREIAEIVPK</sequence>
<reference evidence="1 2" key="1">
    <citation type="journal article" date="2012" name="Stand. Genomic Sci.">
        <title>Complete genome sequence of the facultatively chemolithoautotrophic and methylotrophic alpha Proteobacterium Starkeya novella type strain (ATCC 8093(T)).</title>
        <authorList>
            <person name="Kappler U."/>
            <person name="Davenport K."/>
            <person name="Beatson S."/>
            <person name="Lucas S."/>
            <person name="Lapidus A."/>
            <person name="Copeland A."/>
            <person name="Berry K.W."/>
            <person name="Glavina Del Rio T."/>
            <person name="Hammon N."/>
            <person name="Dalin E."/>
            <person name="Tice H."/>
            <person name="Pitluck S."/>
            <person name="Richardson P."/>
            <person name="Bruce D."/>
            <person name="Goodwin L.A."/>
            <person name="Han C."/>
            <person name="Tapia R."/>
            <person name="Detter J.C."/>
            <person name="Chang Y.J."/>
            <person name="Jeffries C.D."/>
            <person name="Land M."/>
            <person name="Hauser L."/>
            <person name="Kyrpides N.C."/>
            <person name="Goker M."/>
            <person name="Ivanova N."/>
            <person name="Klenk H.P."/>
            <person name="Woyke T."/>
        </authorList>
    </citation>
    <scope>NUCLEOTIDE SEQUENCE [LARGE SCALE GENOMIC DNA]</scope>
    <source>
        <strain evidence="2">ATCC 8093 / DSM 506 / JCM 20403 / CCM 1077 / IAM 12100 / NBRC 12443 / NCIMB 10456</strain>
    </source>
</reference>
<accession>D7A9E8</accession>
<dbReference type="EMBL" id="CP002026">
    <property type="protein sequence ID" value="ADH90710.1"/>
    <property type="molecule type" value="Genomic_DNA"/>
</dbReference>
<gene>
    <name evidence="1" type="ordered locus">Snov_3436</name>
</gene>
<organism evidence="1 2">
    <name type="scientific">Ancylobacter novellus (strain ATCC 8093 / DSM 506 / JCM 20403 / CCM 1077 / IAM 12100 / NBRC 12443 / NCIMB 10456)</name>
    <name type="common">Starkeya novella</name>
    <dbReference type="NCBI Taxonomy" id="639283"/>
    <lineage>
        <taxon>Bacteria</taxon>
        <taxon>Pseudomonadati</taxon>
        <taxon>Pseudomonadota</taxon>
        <taxon>Alphaproteobacteria</taxon>
        <taxon>Hyphomicrobiales</taxon>
        <taxon>Xanthobacteraceae</taxon>
        <taxon>Ancylobacter</taxon>
    </lineage>
</organism>